<dbReference type="SUPFAM" id="SSF81606">
    <property type="entry name" value="PP2C-like"/>
    <property type="match status" value="1"/>
</dbReference>
<dbReference type="SMART" id="SM00448">
    <property type="entry name" value="REC"/>
    <property type="match status" value="1"/>
</dbReference>
<dbReference type="InterPro" id="IPR001789">
    <property type="entry name" value="Sig_transdc_resp-reg_receiver"/>
</dbReference>
<gene>
    <name evidence="4" type="ORF">CLV71_13612</name>
</gene>
<evidence type="ECO:0000313" key="5">
    <source>
        <dbReference type="Proteomes" id="UP000294927"/>
    </source>
</evidence>
<dbReference type="InterPro" id="IPR011006">
    <property type="entry name" value="CheY-like_superfamily"/>
</dbReference>
<organism evidence="4 5">
    <name type="scientific">Actinophytocola oryzae</name>
    <dbReference type="NCBI Taxonomy" id="502181"/>
    <lineage>
        <taxon>Bacteria</taxon>
        <taxon>Bacillati</taxon>
        <taxon>Actinomycetota</taxon>
        <taxon>Actinomycetes</taxon>
        <taxon>Pseudonocardiales</taxon>
        <taxon>Pseudonocardiaceae</taxon>
    </lineage>
</organism>
<dbReference type="GO" id="GO:0000160">
    <property type="term" value="P:phosphorelay signal transduction system"/>
    <property type="evidence" value="ECO:0007669"/>
    <property type="project" value="InterPro"/>
</dbReference>
<feature type="modified residue" description="4-aspartylphosphate" evidence="2">
    <location>
        <position position="57"/>
    </location>
</feature>
<evidence type="ECO:0000256" key="2">
    <source>
        <dbReference type="PROSITE-ProRule" id="PRU00169"/>
    </source>
</evidence>
<protein>
    <submittedName>
        <fullName evidence="4">Response regulator receiver domain-containing protein</fullName>
    </submittedName>
</protein>
<dbReference type="SMART" id="SM00331">
    <property type="entry name" value="PP2C_SIG"/>
    <property type="match status" value="1"/>
</dbReference>
<dbReference type="PANTHER" id="PTHR43156">
    <property type="entry name" value="STAGE II SPORULATION PROTEIN E-RELATED"/>
    <property type="match status" value="1"/>
</dbReference>
<dbReference type="EMBL" id="SOCP01000036">
    <property type="protein sequence ID" value="TDV35297.1"/>
    <property type="molecule type" value="Genomic_DNA"/>
</dbReference>
<keyword evidence="5" id="KW-1185">Reference proteome</keyword>
<dbReference type="Proteomes" id="UP000294927">
    <property type="component" value="Unassembled WGS sequence"/>
</dbReference>
<feature type="domain" description="Response regulatory" evidence="3">
    <location>
        <begin position="8"/>
        <end position="125"/>
    </location>
</feature>
<comment type="caution">
    <text evidence="4">The sequence shown here is derived from an EMBL/GenBank/DDBJ whole genome shotgun (WGS) entry which is preliminary data.</text>
</comment>
<keyword evidence="2" id="KW-0597">Phosphoprotein</keyword>
<reference evidence="4 5" key="1">
    <citation type="submission" date="2019-03" db="EMBL/GenBank/DDBJ databases">
        <title>Genomic Encyclopedia of Archaeal and Bacterial Type Strains, Phase II (KMG-II): from individual species to whole genera.</title>
        <authorList>
            <person name="Goeker M."/>
        </authorList>
    </citation>
    <scope>NUCLEOTIDE SEQUENCE [LARGE SCALE GENOMIC DNA]</scope>
    <source>
        <strain evidence="4 5">DSM 45499</strain>
    </source>
</reference>
<dbReference type="Gene3D" id="3.60.40.10">
    <property type="entry name" value="PPM-type phosphatase domain"/>
    <property type="match status" value="1"/>
</dbReference>
<proteinExistence type="predicted"/>
<dbReference type="InterPro" id="IPR036457">
    <property type="entry name" value="PPM-type-like_dom_sf"/>
</dbReference>
<dbReference type="PROSITE" id="PS50110">
    <property type="entry name" value="RESPONSE_REGULATORY"/>
    <property type="match status" value="1"/>
</dbReference>
<dbReference type="Gene3D" id="3.40.50.2300">
    <property type="match status" value="1"/>
</dbReference>
<dbReference type="AlphaFoldDB" id="A0A4R7UP19"/>
<name>A0A4R7UP19_9PSEU</name>
<keyword evidence="1" id="KW-0378">Hydrolase</keyword>
<dbReference type="InterPro" id="IPR001932">
    <property type="entry name" value="PPM-type_phosphatase-like_dom"/>
</dbReference>
<dbReference type="SUPFAM" id="SSF52172">
    <property type="entry name" value="CheY-like"/>
    <property type="match status" value="1"/>
</dbReference>
<evidence type="ECO:0000313" key="4">
    <source>
        <dbReference type="EMBL" id="TDV35297.1"/>
    </source>
</evidence>
<dbReference type="InterPro" id="IPR052016">
    <property type="entry name" value="Bact_Sigma-Reg"/>
</dbReference>
<dbReference type="PANTHER" id="PTHR43156:SF2">
    <property type="entry name" value="STAGE II SPORULATION PROTEIN E"/>
    <property type="match status" value="1"/>
</dbReference>
<evidence type="ECO:0000256" key="1">
    <source>
        <dbReference type="ARBA" id="ARBA00022801"/>
    </source>
</evidence>
<dbReference type="Pfam" id="PF00072">
    <property type="entry name" value="Response_reg"/>
    <property type="match status" value="1"/>
</dbReference>
<evidence type="ECO:0000259" key="3">
    <source>
        <dbReference type="PROSITE" id="PS50110"/>
    </source>
</evidence>
<accession>A0A4R7UP19</accession>
<dbReference type="Pfam" id="PF07228">
    <property type="entry name" value="SpoIIE"/>
    <property type="match status" value="1"/>
</dbReference>
<sequence length="512" mass="54073">MISSELATILVVDDSEPNRYLLGSWLRRGGYRVIEAGTGAETLALLAEQRPDLVLLDVHLPDMSGLDVCARLKTDPVTAAVPVIHLSATAIEPEDEVRGLSGGADAYLVEPVDPGVLTATVEAVLRYYRARAVAERLAARLTHLTRVTRRLNSATTFESLLTAAAEGAATMFGGAATAVTSTSLGQVRATAVPGGAVTSSTEQGAQIGIDQVAGTTPLPAVVAAAQVSWHGEHPATVFVGAPKPTFAPVCVAVDTADTDADRDLLLQLGLATALACEGLRTRSEEHTLAVTLQRSLLPGETPAIPGLSIATRYMPAAHNVEIGGDFYEVAELDDRVLIAVGDVVGHSVQAAIVMGAIRHALRAYAIEGHDTVTILHRVDALVARFHPGWFTTMCVMLVDPATGEAEIANAGHIPPLLSDATGNRYVEAVGPLLGAGWRRPKATRVVLRPGAVVLLVTDGLVERRDRTVDVGMAAIREHVTHDAEIESLCESLLSRFGRDAKDDIALMAIRFR</sequence>
<dbReference type="GO" id="GO:0016791">
    <property type="term" value="F:phosphatase activity"/>
    <property type="evidence" value="ECO:0007669"/>
    <property type="project" value="TreeGrafter"/>
</dbReference>